<gene>
    <name evidence="3" type="ORF">Egran_04253</name>
</gene>
<evidence type="ECO:0000259" key="2">
    <source>
        <dbReference type="Pfam" id="PF02668"/>
    </source>
</evidence>
<accession>A0A232LV31</accession>
<dbReference type="GO" id="GO:0016491">
    <property type="term" value="F:oxidoreductase activity"/>
    <property type="evidence" value="ECO:0007669"/>
    <property type="project" value="UniProtKB-KW"/>
</dbReference>
<keyword evidence="4" id="KW-1185">Reference proteome</keyword>
<evidence type="ECO:0000256" key="1">
    <source>
        <dbReference type="ARBA" id="ARBA00023002"/>
    </source>
</evidence>
<dbReference type="SUPFAM" id="SSF51197">
    <property type="entry name" value="Clavaminate synthase-like"/>
    <property type="match status" value="1"/>
</dbReference>
<dbReference type="OrthoDB" id="272271at2759"/>
<organism evidence="3 4">
    <name type="scientific">Elaphomyces granulatus</name>
    <dbReference type="NCBI Taxonomy" id="519963"/>
    <lineage>
        <taxon>Eukaryota</taxon>
        <taxon>Fungi</taxon>
        <taxon>Dikarya</taxon>
        <taxon>Ascomycota</taxon>
        <taxon>Pezizomycotina</taxon>
        <taxon>Eurotiomycetes</taxon>
        <taxon>Eurotiomycetidae</taxon>
        <taxon>Eurotiales</taxon>
        <taxon>Elaphomycetaceae</taxon>
        <taxon>Elaphomyces</taxon>
    </lineage>
</organism>
<dbReference type="PANTHER" id="PTHR10696:SF54">
    <property type="entry name" value="FAMILY OXIDOREDUCTASE, PUTATIVE (AFU_ORTHOLOGUE AFUA_4G13850)-RELATED"/>
    <property type="match status" value="1"/>
</dbReference>
<dbReference type="Gene3D" id="3.60.130.10">
    <property type="entry name" value="Clavaminate synthase-like"/>
    <property type="match status" value="1"/>
</dbReference>
<evidence type="ECO:0000313" key="3">
    <source>
        <dbReference type="EMBL" id="OXV07989.1"/>
    </source>
</evidence>
<proteinExistence type="predicted"/>
<dbReference type="PANTHER" id="PTHR10696">
    <property type="entry name" value="GAMMA-BUTYROBETAINE HYDROXYLASE-RELATED"/>
    <property type="match status" value="1"/>
</dbReference>
<protein>
    <recommendedName>
        <fullName evidence="2">TauD/TfdA-like domain-containing protein</fullName>
    </recommendedName>
</protein>
<feature type="domain" description="TauD/TfdA-like" evidence="2">
    <location>
        <begin position="90"/>
        <end position="339"/>
    </location>
</feature>
<dbReference type="Proteomes" id="UP000243515">
    <property type="component" value="Unassembled WGS sequence"/>
</dbReference>
<dbReference type="InterPro" id="IPR042098">
    <property type="entry name" value="TauD-like_sf"/>
</dbReference>
<name>A0A232LV31_9EURO</name>
<reference evidence="3 4" key="1">
    <citation type="journal article" date="2015" name="Environ. Microbiol.">
        <title>Metagenome sequence of Elaphomyces granulatus from sporocarp tissue reveals Ascomycota ectomycorrhizal fingerprints of genome expansion and a Proteobacteria-rich microbiome.</title>
        <authorList>
            <person name="Quandt C.A."/>
            <person name="Kohler A."/>
            <person name="Hesse C.N."/>
            <person name="Sharpton T.J."/>
            <person name="Martin F."/>
            <person name="Spatafora J.W."/>
        </authorList>
    </citation>
    <scope>NUCLEOTIDE SEQUENCE [LARGE SCALE GENOMIC DNA]</scope>
    <source>
        <strain evidence="3 4">OSC145934</strain>
    </source>
</reference>
<sequence length="682" mass="76713">MPHAISSIEYKADHSTFLARAKIVAKAKTSDQQQILHGFPTGIESKMVWGSGKFKAEEWVIHLTSEHLDEIDSALRLFQGLRIPMGFISPETFPLRSLGPFIRDVVAPDIYHGKGFAVLRGIPVQQYTENENSIIHAGLASWLGRLRGRQDKSGNLVVRHIKDVASAKVDIPIGTAQYTSDSQAFHTDFGDVVSLYCIGTPAYGGTSHLASLGQIYNELCQTRPDVIQALAGEWPFATFDHNAYAPRPLLFFHGGHLMMQYSRRLFTGFGDYRNDEVSKALTMAQMDAMDHLEFLARKHCLSMNLQKGDVQWVNNLGILHSRDSYQDDHFHRRELQRLWIRNEELSWDIPKRLRSLWTHIFYSMKLQDQEFFPPESRIVARDSQRNSAENLKGNEKVENLKGDEWVAKMKGNEWVARPATNLKGDEWVAKLKGDEWVAKLATNLKGDEWVAKLKGDEWVAATLKGDEWVAKLKGDEWVAKLAANLKGDKWVAKLKGDEWVAKPAITLKGDEWVAKPAPALKGDEWVAKLKGDEWVAKLAADLKGGEWVAKPAATLEGDEWVAKLKGDEWVAKLATSLKGDEWVAKLKGDEWVAKLATNLKGDEWVAKLKGDEWVVPATTLKGEEWVAKLKGDEWVAKPAATLKGDEWVAKLKGDEWVAKLMGDERVAKLKGDEWVAKLEGKQ</sequence>
<comment type="caution">
    <text evidence="3">The sequence shown here is derived from an EMBL/GenBank/DDBJ whole genome shotgun (WGS) entry which is preliminary data.</text>
</comment>
<dbReference type="Pfam" id="PF02668">
    <property type="entry name" value="TauD"/>
    <property type="match status" value="1"/>
</dbReference>
<evidence type="ECO:0000313" key="4">
    <source>
        <dbReference type="Proteomes" id="UP000243515"/>
    </source>
</evidence>
<keyword evidence="1" id="KW-0560">Oxidoreductase</keyword>
<dbReference type="AlphaFoldDB" id="A0A232LV31"/>
<dbReference type="InterPro" id="IPR003819">
    <property type="entry name" value="TauD/TfdA-like"/>
</dbReference>
<dbReference type="InterPro" id="IPR050411">
    <property type="entry name" value="AlphaKG_dependent_hydroxylases"/>
</dbReference>
<dbReference type="EMBL" id="NPHW01004390">
    <property type="protein sequence ID" value="OXV07989.1"/>
    <property type="molecule type" value="Genomic_DNA"/>
</dbReference>